<feature type="domain" description="DJ-1/PfpI" evidence="1">
    <location>
        <begin position="24"/>
        <end position="199"/>
    </location>
</feature>
<accession>A0A6J4VK18</accession>
<gene>
    <name evidence="2" type="ORF">AVDCRST_MAG59-4845</name>
</gene>
<dbReference type="SUPFAM" id="SSF52317">
    <property type="entry name" value="Class I glutamine amidotransferase-like"/>
    <property type="match status" value="1"/>
</dbReference>
<dbReference type="GO" id="GO:0008233">
    <property type="term" value="F:peptidase activity"/>
    <property type="evidence" value="ECO:0007669"/>
    <property type="project" value="UniProtKB-KW"/>
</dbReference>
<dbReference type="InterPro" id="IPR002818">
    <property type="entry name" value="DJ-1/PfpI"/>
</dbReference>
<dbReference type="InterPro" id="IPR029062">
    <property type="entry name" value="Class_I_gatase-like"/>
</dbReference>
<organism evidence="2">
    <name type="scientific">uncultured Thermomicrobiales bacterium</name>
    <dbReference type="NCBI Taxonomy" id="1645740"/>
    <lineage>
        <taxon>Bacteria</taxon>
        <taxon>Pseudomonadati</taxon>
        <taxon>Thermomicrobiota</taxon>
        <taxon>Thermomicrobia</taxon>
        <taxon>Thermomicrobiales</taxon>
        <taxon>environmental samples</taxon>
    </lineage>
</organism>
<dbReference type="GO" id="GO:0006355">
    <property type="term" value="P:regulation of DNA-templated transcription"/>
    <property type="evidence" value="ECO:0007669"/>
    <property type="project" value="TreeGrafter"/>
</dbReference>
<dbReference type="CDD" id="cd03139">
    <property type="entry name" value="GATase1_PfpI_2"/>
    <property type="match status" value="1"/>
</dbReference>
<dbReference type="AlphaFoldDB" id="A0A6J4VK18"/>
<dbReference type="GO" id="GO:0006508">
    <property type="term" value="P:proteolysis"/>
    <property type="evidence" value="ECO:0007669"/>
    <property type="project" value="UniProtKB-KW"/>
</dbReference>
<protein>
    <submittedName>
        <fullName evidence="2">Intracellular protease</fullName>
    </submittedName>
</protein>
<reference evidence="2" key="1">
    <citation type="submission" date="2020-02" db="EMBL/GenBank/DDBJ databases">
        <authorList>
            <person name="Meier V. D."/>
        </authorList>
    </citation>
    <scope>NUCLEOTIDE SEQUENCE</scope>
    <source>
        <strain evidence="2">AVDCRST_MAG59</strain>
    </source>
</reference>
<dbReference type="PANTHER" id="PTHR43130:SF14">
    <property type="entry name" value="DJ-1_PFPI DOMAIN-CONTAINING PROTEIN"/>
    <property type="match status" value="1"/>
</dbReference>
<dbReference type="PANTHER" id="PTHR43130">
    <property type="entry name" value="ARAC-FAMILY TRANSCRIPTIONAL REGULATOR"/>
    <property type="match status" value="1"/>
</dbReference>
<evidence type="ECO:0000259" key="1">
    <source>
        <dbReference type="Pfam" id="PF01965"/>
    </source>
</evidence>
<name>A0A6J4VK18_9BACT</name>
<sequence length="220" mass="23472">MDNGDEAGTRDGMATVGTESAPRTVGILVFDEVEVLDFCGPFEVFASAALPPSAEGGEERRLYDVLVLAERPGIVRCRGGLLVQPHHTLADHPPLDLVVVPGGFGTRRERGNPVVLRWIERQHAGGVLTTSVCTGAFLLAATGLLNGRAATTHWASIDGLRRAHPAVAVRADERIVDQGQVVTSAGVSAGIDMALHVVRRQHGEAVARATARDMEYDWAR</sequence>
<keyword evidence="2" id="KW-0378">Hydrolase</keyword>
<dbReference type="InterPro" id="IPR052158">
    <property type="entry name" value="INH-QAR"/>
</dbReference>
<dbReference type="EMBL" id="CADCWF010000349">
    <property type="protein sequence ID" value="CAA9581668.1"/>
    <property type="molecule type" value="Genomic_DNA"/>
</dbReference>
<proteinExistence type="predicted"/>
<dbReference type="Gene3D" id="3.40.50.880">
    <property type="match status" value="1"/>
</dbReference>
<keyword evidence="2" id="KW-0645">Protease</keyword>
<evidence type="ECO:0000313" key="2">
    <source>
        <dbReference type="EMBL" id="CAA9581668.1"/>
    </source>
</evidence>
<dbReference type="Pfam" id="PF01965">
    <property type="entry name" value="DJ-1_PfpI"/>
    <property type="match status" value="1"/>
</dbReference>